<evidence type="ECO:0000313" key="2">
    <source>
        <dbReference type="EMBL" id="KPH79267.1"/>
    </source>
</evidence>
<sequence length="235" mass="27104">MNNPYVQNLLVGKVKQIGKPEAKNPMEREWESGIFKDTVHDKKWLSNSGLAGDEVADKKNHGGSEKAVFAYSTKHYDTWKLELDIHIGIGAMGENIAVNYLDEETVCIGDTYQFGDAIIQVSQPRRPCWKPARRFKIIDFALRIQNTGRTGWYFRVLKEGFVQEKQNLILLERPYPEWTISKCNEVMYERKDDLQLAKDLASCEFLASNWRQTLEKRLEGKESSVEKRVFGPNKA</sequence>
<name>A0ABR5MNT4_9BACI</name>
<dbReference type="InterPro" id="IPR052353">
    <property type="entry name" value="Benzoxazolinone_Detox_Enz"/>
</dbReference>
<dbReference type="Proteomes" id="UP000037854">
    <property type="component" value="Unassembled WGS sequence"/>
</dbReference>
<dbReference type="InterPro" id="IPR005163">
    <property type="entry name" value="Tri_helical_YiiM-like"/>
</dbReference>
<protein>
    <submittedName>
        <fullName evidence="2">Sulfurase</fullName>
    </submittedName>
</protein>
<dbReference type="PANTHER" id="PTHR30212">
    <property type="entry name" value="PROTEIN YIIM"/>
    <property type="match status" value="1"/>
</dbReference>
<evidence type="ECO:0000259" key="1">
    <source>
        <dbReference type="PROSITE" id="PS51340"/>
    </source>
</evidence>
<dbReference type="Pfam" id="PF03473">
    <property type="entry name" value="MOSC"/>
    <property type="match status" value="1"/>
</dbReference>
<dbReference type="RefSeq" id="WP_047185219.1">
    <property type="nucleotide sequence ID" value="NZ_JAHHXM010000007.1"/>
</dbReference>
<accession>A0ABR5MNT4</accession>
<dbReference type="Gene3D" id="2.40.33.20">
    <property type="entry name" value="PK beta-barrel domain-like"/>
    <property type="match status" value="1"/>
</dbReference>
<proteinExistence type="predicted"/>
<keyword evidence="3" id="KW-1185">Reference proteome</keyword>
<dbReference type="PROSITE" id="PS51340">
    <property type="entry name" value="MOSC"/>
    <property type="match status" value="1"/>
</dbReference>
<dbReference type="EMBL" id="LGTK01000001">
    <property type="protein sequence ID" value="KPH79267.1"/>
    <property type="molecule type" value="Genomic_DNA"/>
</dbReference>
<dbReference type="SUPFAM" id="SSF50800">
    <property type="entry name" value="PK beta-barrel domain-like"/>
    <property type="match status" value="1"/>
</dbReference>
<feature type="domain" description="MOSC" evidence="1">
    <location>
        <begin position="37"/>
        <end position="171"/>
    </location>
</feature>
<organism evidence="2 3">
    <name type="scientific">Oceanobacillus caeni</name>
    <dbReference type="NCBI Taxonomy" id="405946"/>
    <lineage>
        <taxon>Bacteria</taxon>
        <taxon>Bacillati</taxon>
        <taxon>Bacillota</taxon>
        <taxon>Bacilli</taxon>
        <taxon>Bacillales</taxon>
        <taxon>Bacillaceae</taxon>
        <taxon>Oceanobacillus</taxon>
    </lineage>
</organism>
<dbReference type="InterPro" id="IPR011037">
    <property type="entry name" value="Pyrv_Knase-like_insert_dom_sf"/>
</dbReference>
<dbReference type="Pfam" id="PF03475">
    <property type="entry name" value="YiiM_3-alpha"/>
    <property type="match status" value="1"/>
</dbReference>
<comment type="caution">
    <text evidence="2">The sequence shown here is derived from an EMBL/GenBank/DDBJ whole genome shotgun (WGS) entry which is preliminary data.</text>
</comment>
<gene>
    <name evidence="2" type="ORF">AFL42_00765</name>
</gene>
<evidence type="ECO:0000313" key="3">
    <source>
        <dbReference type="Proteomes" id="UP000037854"/>
    </source>
</evidence>
<reference evidence="2 3" key="1">
    <citation type="submission" date="2015-07" db="EMBL/GenBank/DDBJ databases">
        <title>High-quality draft genome sequence of Oceanobacillus caeni HM6, a bacillus isolated from a human feces.</title>
        <authorList>
            <person name="Kumar J."/>
            <person name="Verma M.K."/>
            <person name="Pandey R."/>
            <person name="Bhambi M."/>
            <person name="Chauhan N."/>
        </authorList>
    </citation>
    <scope>NUCLEOTIDE SEQUENCE [LARGE SCALE GENOMIC DNA]</scope>
    <source>
        <strain evidence="2 3">HM6</strain>
    </source>
</reference>
<dbReference type="PANTHER" id="PTHR30212:SF2">
    <property type="entry name" value="PROTEIN YIIM"/>
    <property type="match status" value="1"/>
</dbReference>
<dbReference type="InterPro" id="IPR005302">
    <property type="entry name" value="MoCF_Sase_C"/>
</dbReference>